<dbReference type="GO" id="GO:0032259">
    <property type="term" value="P:methylation"/>
    <property type="evidence" value="ECO:0007669"/>
    <property type="project" value="UniProtKB-KW"/>
</dbReference>
<keyword evidence="1" id="KW-0808">Transferase</keyword>
<comment type="caution">
    <text evidence="1">The sequence shown here is derived from an EMBL/GenBank/DDBJ whole genome shotgun (WGS) entry which is preliminary data.</text>
</comment>
<name>A0A9D1TAQ2_9FIRM</name>
<proteinExistence type="predicted"/>
<gene>
    <name evidence="1" type="ORF">IAB71_06040</name>
</gene>
<dbReference type="Proteomes" id="UP000824169">
    <property type="component" value="Unassembled WGS sequence"/>
</dbReference>
<reference evidence="1" key="1">
    <citation type="submission" date="2020-10" db="EMBL/GenBank/DDBJ databases">
        <authorList>
            <person name="Gilroy R."/>
        </authorList>
    </citation>
    <scope>NUCLEOTIDE SEQUENCE</scope>
    <source>
        <strain evidence="1">CHK188-20938</strain>
    </source>
</reference>
<evidence type="ECO:0000313" key="1">
    <source>
        <dbReference type="EMBL" id="HIV25333.1"/>
    </source>
</evidence>
<dbReference type="GO" id="GO:0008168">
    <property type="term" value="F:methyltransferase activity"/>
    <property type="evidence" value="ECO:0007669"/>
    <property type="project" value="UniProtKB-KW"/>
</dbReference>
<organism evidence="1 2">
    <name type="scientific">Candidatus Scatomonas pullistercoris</name>
    <dbReference type="NCBI Taxonomy" id="2840920"/>
    <lineage>
        <taxon>Bacteria</taxon>
        <taxon>Bacillati</taxon>
        <taxon>Bacillota</taxon>
        <taxon>Clostridia</taxon>
        <taxon>Lachnospirales</taxon>
        <taxon>Lachnospiraceae</taxon>
        <taxon>Lachnospiraceae incertae sedis</taxon>
        <taxon>Candidatus Scatomonas</taxon>
    </lineage>
</organism>
<reference evidence="1" key="2">
    <citation type="journal article" date="2021" name="PeerJ">
        <title>Extensive microbial diversity within the chicken gut microbiome revealed by metagenomics and culture.</title>
        <authorList>
            <person name="Gilroy R."/>
            <person name="Ravi A."/>
            <person name="Getino M."/>
            <person name="Pursley I."/>
            <person name="Horton D.L."/>
            <person name="Alikhan N.F."/>
            <person name="Baker D."/>
            <person name="Gharbi K."/>
            <person name="Hall N."/>
            <person name="Watson M."/>
            <person name="Adriaenssens E.M."/>
            <person name="Foster-Nyarko E."/>
            <person name="Jarju S."/>
            <person name="Secka A."/>
            <person name="Antonio M."/>
            <person name="Oren A."/>
            <person name="Chaudhuri R.R."/>
            <person name="La Ragione R."/>
            <person name="Hildebrand F."/>
            <person name="Pallen M.J."/>
        </authorList>
    </citation>
    <scope>NUCLEOTIDE SEQUENCE</scope>
    <source>
        <strain evidence="1">CHK188-20938</strain>
    </source>
</reference>
<dbReference type="AlphaFoldDB" id="A0A9D1TAQ2"/>
<dbReference type="InterPro" id="IPR038071">
    <property type="entry name" value="UROD/MetE-like_sf"/>
</dbReference>
<protein>
    <submittedName>
        <fullName evidence="1">Methyltransferase</fullName>
    </submittedName>
</protein>
<evidence type="ECO:0000313" key="2">
    <source>
        <dbReference type="Proteomes" id="UP000824169"/>
    </source>
</evidence>
<dbReference type="EMBL" id="DVOO01000016">
    <property type="protein sequence ID" value="HIV25333.1"/>
    <property type="molecule type" value="Genomic_DNA"/>
</dbReference>
<keyword evidence="1" id="KW-0489">Methyltransferase</keyword>
<sequence length="363" mass="41847">MAHPKFDEKELKIVQEVPGFTGEMLPIYDFPVSMRQSVVDAYKGDPWWVMTDIEQNTFTPSVIPDNGARGFVFEGGEPYPREKFGGKDMFGVEWVYVDVAGGSMEKPGNPHLIDDISQWKEKVVFPDIDSWDWAGSAEKSKEYLSNGKANVLTFLNGCWFERLVSFMGFENAAMAVIDEDQIPDVKDLVHELTSLYIRLVDKCEEYYDLDGYQIHDDWGSQKSPFFSEEVAREIFLPEMKRLVDHVHSKGKFFDMHSCGHIEDRCNIFVEAGFDSWTPMPMNNTQKLYEDWGDKIMIGIVYDKPFDPATATEEEQRAAARDFVEKYTKPGKPAMYSAFYNPPGMLTRAFREELYKASRERYSE</sequence>
<accession>A0A9D1TAQ2</accession>
<dbReference type="SUPFAM" id="SSF51726">
    <property type="entry name" value="UROD/MetE-like"/>
    <property type="match status" value="1"/>
</dbReference>
<dbReference type="Gene3D" id="3.20.20.210">
    <property type="match status" value="1"/>
</dbReference>